<proteinExistence type="predicted"/>
<evidence type="ECO:0000313" key="1">
    <source>
        <dbReference type="EMBL" id="GBM89705.1"/>
    </source>
</evidence>
<sequence length="123" mass="14124">MCLLLLKIINPTEASHSKSLANHFAPSIPFNFSLSASWQPPAKVTLFQKPPFQALPEKESSPKRCRLLDHLVTCRMVRLLIACLTPGARTYSRECPSPRRNRRSKFLRICIEENEIWNFSSLK</sequence>
<gene>
    <name evidence="1" type="ORF">AVEN_63052_1</name>
</gene>
<organism evidence="1 2">
    <name type="scientific">Araneus ventricosus</name>
    <name type="common">Orbweaver spider</name>
    <name type="synonym">Epeira ventricosa</name>
    <dbReference type="NCBI Taxonomy" id="182803"/>
    <lineage>
        <taxon>Eukaryota</taxon>
        <taxon>Metazoa</taxon>
        <taxon>Ecdysozoa</taxon>
        <taxon>Arthropoda</taxon>
        <taxon>Chelicerata</taxon>
        <taxon>Arachnida</taxon>
        <taxon>Araneae</taxon>
        <taxon>Araneomorphae</taxon>
        <taxon>Entelegynae</taxon>
        <taxon>Araneoidea</taxon>
        <taxon>Araneidae</taxon>
        <taxon>Araneus</taxon>
    </lineage>
</organism>
<dbReference type="Proteomes" id="UP000499080">
    <property type="component" value="Unassembled WGS sequence"/>
</dbReference>
<evidence type="ECO:0000313" key="2">
    <source>
        <dbReference type="Proteomes" id="UP000499080"/>
    </source>
</evidence>
<accession>A0A4Y2JII2</accession>
<name>A0A4Y2JII2_ARAVE</name>
<dbReference type="AlphaFoldDB" id="A0A4Y2JII2"/>
<comment type="caution">
    <text evidence="1">The sequence shown here is derived from an EMBL/GenBank/DDBJ whole genome shotgun (WGS) entry which is preliminary data.</text>
</comment>
<protein>
    <submittedName>
        <fullName evidence="1">Uncharacterized protein</fullName>
    </submittedName>
</protein>
<reference evidence="1 2" key="1">
    <citation type="journal article" date="2019" name="Sci. Rep.">
        <title>Orb-weaving spider Araneus ventricosus genome elucidates the spidroin gene catalogue.</title>
        <authorList>
            <person name="Kono N."/>
            <person name="Nakamura H."/>
            <person name="Ohtoshi R."/>
            <person name="Moran D.A.P."/>
            <person name="Shinohara A."/>
            <person name="Yoshida Y."/>
            <person name="Fujiwara M."/>
            <person name="Mori M."/>
            <person name="Tomita M."/>
            <person name="Arakawa K."/>
        </authorList>
    </citation>
    <scope>NUCLEOTIDE SEQUENCE [LARGE SCALE GENOMIC DNA]</scope>
</reference>
<keyword evidence="2" id="KW-1185">Reference proteome</keyword>
<dbReference type="EMBL" id="BGPR01003565">
    <property type="protein sequence ID" value="GBM89705.1"/>
    <property type="molecule type" value="Genomic_DNA"/>
</dbReference>